<evidence type="ECO:0000256" key="3">
    <source>
        <dbReference type="ARBA" id="ARBA00022621"/>
    </source>
</evidence>
<comment type="similarity">
    <text evidence="6">Belongs to the globin family.</text>
</comment>
<dbReference type="SUPFAM" id="SSF46458">
    <property type="entry name" value="Globin-like"/>
    <property type="match status" value="1"/>
</dbReference>
<evidence type="ECO:0000313" key="8">
    <source>
        <dbReference type="EMBL" id="CAD5122329.1"/>
    </source>
</evidence>
<dbReference type="PANTHER" id="PTHR47217:SF1">
    <property type="entry name" value="GLOBIN-LIKE PROTEIN"/>
    <property type="match status" value="1"/>
</dbReference>
<dbReference type="OrthoDB" id="436496at2759"/>
<evidence type="ECO:0000256" key="1">
    <source>
        <dbReference type="ARBA" id="ARBA00022448"/>
    </source>
</evidence>
<dbReference type="Gene3D" id="1.10.490.10">
    <property type="entry name" value="Globins"/>
    <property type="match status" value="1"/>
</dbReference>
<evidence type="ECO:0000256" key="6">
    <source>
        <dbReference type="RuleBase" id="RU000356"/>
    </source>
</evidence>
<evidence type="ECO:0000313" key="9">
    <source>
        <dbReference type="Proteomes" id="UP000549394"/>
    </source>
</evidence>
<dbReference type="Proteomes" id="UP000549394">
    <property type="component" value="Unassembled WGS sequence"/>
</dbReference>
<keyword evidence="5" id="KW-0408">Iron</keyword>
<dbReference type="InterPro" id="IPR000971">
    <property type="entry name" value="Globin"/>
</dbReference>
<keyword evidence="3 6" id="KW-0561">Oxygen transport</keyword>
<dbReference type="GO" id="GO:0046872">
    <property type="term" value="F:metal ion binding"/>
    <property type="evidence" value="ECO:0007669"/>
    <property type="project" value="UniProtKB-KW"/>
</dbReference>
<evidence type="ECO:0000256" key="4">
    <source>
        <dbReference type="ARBA" id="ARBA00022723"/>
    </source>
</evidence>
<dbReference type="InterPro" id="IPR009050">
    <property type="entry name" value="Globin-like_sf"/>
</dbReference>
<gene>
    <name evidence="8" type="ORF">DGYR_LOCUS10149</name>
</gene>
<keyword evidence="4" id="KW-0479">Metal-binding</keyword>
<keyword evidence="2 6" id="KW-0349">Heme</keyword>
<feature type="domain" description="Globin" evidence="7">
    <location>
        <begin position="23"/>
        <end position="170"/>
    </location>
</feature>
<reference evidence="8 9" key="1">
    <citation type="submission" date="2020-08" db="EMBL/GenBank/DDBJ databases">
        <authorList>
            <person name="Hejnol A."/>
        </authorList>
    </citation>
    <scope>NUCLEOTIDE SEQUENCE [LARGE SCALE GENOMIC DNA]</scope>
</reference>
<protein>
    <submittedName>
        <fullName evidence="8">DgyrCDS10769</fullName>
    </submittedName>
</protein>
<organism evidence="8 9">
    <name type="scientific">Dimorphilus gyrociliatus</name>
    <dbReference type="NCBI Taxonomy" id="2664684"/>
    <lineage>
        <taxon>Eukaryota</taxon>
        <taxon>Metazoa</taxon>
        <taxon>Spiralia</taxon>
        <taxon>Lophotrochozoa</taxon>
        <taxon>Annelida</taxon>
        <taxon>Polychaeta</taxon>
        <taxon>Polychaeta incertae sedis</taxon>
        <taxon>Dinophilidae</taxon>
        <taxon>Dimorphilus</taxon>
    </lineage>
</organism>
<dbReference type="GO" id="GO:0005344">
    <property type="term" value="F:oxygen carrier activity"/>
    <property type="evidence" value="ECO:0007669"/>
    <property type="project" value="UniProtKB-KW"/>
</dbReference>
<accession>A0A7I8W369</accession>
<comment type="caution">
    <text evidence="8">The sequence shown here is derived from an EMBL/GenBank/DDBJ whole genome shotgun (WGS) entry which is preliminary data.</text>
</comment>
<dbReference type="EMBL" id="CAJFCJ010000017">
    <property type="protein sequence ID" value="CAD5122329.1"/>
    <property type="molecule type" value="Genomic_DNA"/>
</dbReference>
<dbReference type="PANTHER" id="PTHR47217">
    <property type="entry name" value="GLOBIN-LIKE PROTEIN"/>
    <property type="match status" value="1"/>
</dbReference>
<keyword evidence="1 6" id="KW-0813">Transport</keyword>
<dbReference type="InterPro" id="IPR012292">
    <property type="entry name" value="Globin/Proto"/>
</dbReference>
<dbReference type="GO" id="GO:0019825">
    <property type="term" value="F:oxygen binding"/>
    <property type="evidence" value="ECO:0007669"/>
    <property type="project" value="InterPro"/>
</dbReference>
<dbReference type="GO" id="GO:0020037">
    <property type="term" value="F:heme binding"/>
    <property type="evidence" value="ECO:0007669"/>
    <property type="project" value="InterPro"/>
</dbReference>
<evidence type="ECO:0000256" key="5">
    <source>
        <dbReference type="ARBA" id="ARBA00023004"/>
    </source>
</evidence>
<evidence type="ECO:0000259" key="7">
    <source>
        <dbReference type="PROSITE" id="PS01033"/>
    </source>
</evidence>
<keyword evidence="9" id="KW-1185">Reference proteome</keyword>
<name>A0A7I8W369_9ANNE</name>
<dbReference type="CDD" id="cd01040">
    <property type="entry name" value="Mb-like"/>
    <property type="match status" value="1"/>
</dbReference>
<dbReference type="PROSITE" id="PS01033">
    <property type="entry name" value="GLOBIN"/>
    <property type="match status" value="1"/>
</dbReference>
<dbReference type="InterPro" id="IPR044399">
    <property type="entry name" value="Mb-like_M"/>
</dbReference>
<proteinExistence type="inferred from homology"/>
<sequence>MGGIVSYLFSFWNQEDTLDESTGLRLSQKRHIVSSWSIIEKDLKGNGVELFITLFTMYPETQNMFKRLKNKSVEELRKSAALRAHGLDFNRMLSAFVENLDDVECLVNLIQKVVLSHLPRKIGPDEYLVVAKVFHAFMKMKIGSLYTPAVQESWDIVFGVIHKISVDELKKYNKDQ</sequence>
<evidence type="ECO:0000256" key="2">
    <source>
        <dbReference type="ARBA" id="ARBA00022617"/>
    </source>
</evidence>
<dbReference type="AlphaFoldDB" id="A0A7I8W369"/>
<dbReference type="Pfam" id="PF00042">
    <property type="entry name" value="Globin"/>
    <property type="match status" value="1"/>
</dbReference>